<proteinExistence type="evidence at transcript level"/>
<dbReference type="Pfam" id="PF15998">
    <property type="entry name" value="DUF4773"/>
    <property type="match status" value="1"/>
</dbReference>
<evidence type="ECO:0000259" key="2">
    <source>
        <dbReference type="Pfam" id="PF15998"/>
    </source>
</evidence>
<dbReference type="AlphaFoldDB" id="A0AB38ZEK4"/>
<dbReference type="InterPro" id="IPR031941">
    <property type="entry name" value="DUF4773"/>
</dbReference>
<accession>A0AB38ZEK4</accession>
<keyword evidence="1" id="KW-0732">Signal</keyword>
<evidence type="ECO:0000313" key="3">
    <source>
        <dbReference type="EMBL" id="WXI02719.1"/>
    </source>
</evidence>
<feature type="signal peptide" evidence="1">
    <location>
        <begin position="1"/>
        <end position="21"/>
    </location>
</feature>
<feature type="chain" id="PRO_5044332551" evidence="1">
    <location>
        <begin position="22"/>
        <end position="271"/>
    </location>
</feature>
<dbReference type="EMBL" id="PP517469">
    <property type="protein sequence ID" value="WXI02719.1"/>
    <property type="molecule type" value="mRNA"/>
</dbReference>
<protein>
    <submittedName>
        <fullName evidence="3">Heteropteran venom family 2 protein 6</fullName>
    </submittedName>
</protein>
<evidence type="ECO:0000256" key="1">
    <source>
        <dbReference type="SAM" id="SignalP"/>
    </source>
</evidence>
<reference evidence="3" key="1">
    <citation type="submission" date="2024-03" db="EMBL/GenBank/DDBJ databases">
        <title>Venom adaptation and exaptation during the trophic switch to blood-feeding by kissing bugs (Reduviidae: Triatominae).</title>
        <authorList>
            <person name="Zdenek C.N."/>
            <person name="Cardoso F.C."/>
            <person name="Robinson S.D."/>
            <person name="Mercedes R.S."/>
            <person name="Raidjoe E.R."/>
            <person name="Hernandez-Vargas M.J."/>
            <person name="Jin J."/>
            <person name="Corzo G."/>
            <person name="Vetter I."/>
            <person name="King G.F."/>
            <person name="Fry B.G."/>
            <person name="Walker A."/>
        </authorList>
    </citation>
    <scope>NUCLEOTIDE SEQUENCE</scope>
</reference>
<dbReference type="PANTHER" id="PTHR36299">
    <property type="entry name" value="AGAP008005-PA"/>
    <property type="match status" value="1"/>
</dbReference>
<feature type="domain" description="DUF4773" evidence="2">
    <location>
        <begin position="100"/>
        <end position="219"/>
    </location>
</feature>
<organism evidence="3">
    <name type="scientific">Oncocephalus sp</name>
    <dbReference type="NCBI Taxonomy" id="2944721"/>
    <lineage>
        <taxon>Eukaryota</taxon>
        <taxon>Metazoa</taxon>
        <taxon>Ecdysozoa</taxon>
        <taxon>Arthropoda</taxon>
        <taxon>Hexapoda</taxon>
        <taxon>Insecta</taxon>
        <taxon>Pterygota</taxon>
        <taxon>Neoptera</taxon>
        <taxon>Paraneoptera</taxon>
        <taxon>Hemiptera</taxon>
        <taxon>Heteroptera</taxon>
        <taxon>Panheteroptera</taxon>
        <taxon>Cimicomorpha</taxon>
        <taxon>Reduviidae</taxon>
        <taxon>Stenopodainae</taxon>
        <taxon>Oncocephalus</taxon>
    </lineage>
</organism>
<sequence length="271" mass="31224">MTKFWLSAVLVAVLVMGGSRSEGDDLTESEVEEILAATIENELFITAKELDFLEHISTRSEDIDVEEYETVYEEDEEDDEGARSSFKDKLKNFKQALKKKCSCESDKVCGCCIKKSVKIPKTDKVFKPKLCANVTLFPEEKKLGLKLYIGSLSLFKKRMSLERTEYACKTVPHMENVEMCFKMKVNNLSDKGMQTCMKAKMKLMGMFSKSGKFPCFNFKDKKLSIDDTYMEDGEEDDMHFDYHTAWDWIKGKVFHWGDKHPSTTPMPDDEF</sequence>
<name>A0AB38ZEK4_9HEMI</name>
<dbReference type="PANTHER" id="PTHR36299:SF2">
    <property type="entry name" value="DUF4773 DOMAIN-CONTAINING PROTEIN"/>
    <property type="match status" value="1"/>
</dbReference>